<dbReference type="InterPro" id="IPR036390">
    <property type="entry name" value="WH_DNA-bd_sf"/>
</dbReference>
<dbReference type="Gene3D" id="1.10.10.10">
    <property type="entry name" value="Winged helix-like DNA-binding domain superfamily/Winged helix DNA-binding domain"/>
    <property type="match status" value="1"/>
</dbReference>
<evidence type="ECO:0000256" key="6">
    <source>
        <dbReference type="ARBA" id="ARBA00023125"/>
    </source>
</evidence>
<reference evidence="10 11" key="1">
    <citation type="journal article" date="2009" name="Stand. Genomic Sci.">
        <title>Complete genome sequence of Desulfotomaculum acetoxidans type strain (5575).</title>
        <authorList>
            <person name="Spring S."/>
            <person name="Lapidus A."/>
            <person name="Schroder M."/>
            <person name="Gleim D."/>
            <person name="Sims D."/>
            <person name="Meincke L."/>
            <person name="Glavina Del Rio T."/>
            <person name="Tice H."/>
            <person name="Copeland A."/>
            <person name="Cheng J.F."/>
            <person name="Lucas S."/>
            <person name="Chen F."/>
            <person name="Nolan M."/>
            <person name="Bruce D."/>
            <person name="Goodwin L."/>
            <person name="Pitluck S."/>
            <person name="Ivanova N."/>
            <person name="Mavromatis K."/>
            <person name="Mikhailova N."/>
            <person name="Pati A."/>
            <person name="Chen A."/>
            <person name="Palaniappan K."/>
            <person name="Land M."/>
            <person name="Hauser L."/>
            <person name="Chang Y.J."/>
            <person name="Jeffries C.D."/>
            <person name="Chain P."/>
            <person name="Saunders E."/>
            <person name="Brettin T."/>
            <person name="Detter J.C."/>
            <person name="Goker M."/>
            <person name="Bristow J."/>
            <person name="Eisen J.A."/>
            <person name="Markowitz V."/>
            <person name="Hugenholtz P."/>
            <person name="Kyrpides N.C."/>
            <person name="Klenk H.P."/>
            <person name="Han C."/>
        </authorList>
    </citation>
    <scope>NUCLEOTIDE SEQUENCE [LARGE SCALE GENOMIC DNA]</scope>
    <source>
        <strain evidence="11">ATCC 49208 / DSM 771 / VKM B-1644</strain>
    </source>
</reference>
<dbReference type="Pfam" id="PF01475">
    <property type="entry name" value="FUR"/>
    <property type="match status" value="1"/>
</dbReference>
<dbReference type="STRING" id="485916.Dtox_1006"/>
<dbReference type="GO" id="GO:0003700">
    <property type="term" value="F:DNA-binding transcription factor activity"/>
    <property type="evidence" value="ECO:0007669"/>
    <property type="project" value="InterPro"/>
</dbReference>
<feature type="binding site" evidence="9">
    <location>
        <position position="133"/>
    </location>
    <ligand>
        <name>Fe cation</name>
        <dbReference type="ChEBI" id="CHEBI:24875"/>
    </ligand>
</feature>
<evidence type="ECO:0000256" key="1">
    <source>
        <dbReference type="ARBA" id="ARBA00007957"/>
    </source>
</evidence>
<comment type="cofactor">
    <cofactor evidence="8">
        <name>Zn(2+)</name>
        <dbReference type="ChEBI" id="CHEBI:29105"/>
    </cofactor>
    <text evidence="8">Binds 1 zinc ion per subunit.</text>
</comment>
<dbReference type="GO" id="GO:0000976">
    <property type="term" value="F:transcription cis-regulatory region binding"/>
    <property type="evidence" value="ECO:0007669"/>
    <property type="project" value="TreeGrafter"/>
</dbReference>
<feature type="binding site" evidence="9">
    <location>
        <position position="95"/>
    </location>
    <ligand>
        <name>Fe cation</name>
        <dbReference type="ChEBI" id="CHEBI:24875"/>
    </ligand>
</feature>
<feature type="binding site" evidence="9">
    <location>
        <position position="116"/>
    </location>
    <ligand>
        <name>Fe cation</name>
        <dbReference type="ChEBI" id="CHEBI:24875"/>
    </ligand>
</feature>
<dbReference type="InterPro" id="IPR002481">
    <property type="entry name" value="FUR"/>
</dbReference>
<dbReference type="PANTHER" id="PTHR33202:SF7">
    <property type="entry name" value="FERRIC UPTAKE REGULATION PROTEIN"/>
    <property type="match status" value="1"/>
</dbReference>
<comment type="similarity">
    <text evidence="1">Belongs to the Fur family.</text>
</comment>
<feature type="binding site" evidence="8">
    <location>
        <position position="141"/>
    </location>
    <ligand>
        <name>Zn(2+)</name>
        <dbReference type="ChEBI" id="CHEBI:29105"/>
    </ligand>
</feature>
<dbReference type="AlphaFoldDB" id="C8W3C5"/>
<keyword evidence="4 8" id="KW-0862">Zinc</keyword>
<dbReference type="GO" id="GO:1900376">
    <property type="term" value="P:regulation of secondary metabolite biosynthetic process"/>
    <property type="evidence" value="ECO:0007669"/>
    <property type="project" value="TreeGrafter"/>
</dbReference>
<name>C8W3C5_DESAS</name>
<protein>
    <submittedName>
        <fullName evidence="10">Ferric uptake regulator, Fur family</fullName>
    </submittedName>
</protein>
<dbReference type="GO" id="GO:0008270">
    <property type="term" value="F:zinc ion binding"/>
    <property type="evidence" value="ECO:0007669"/>
    <property type="project" value="TreeGrafter"/>
</dbReference>
<dbReference type="PANTHER" id="PTHR33202">
    <property type="entry name" value="ZINC UPTAKE REGULATION PROTEIN"/>
    <property type="match status" value="1"/>
</dbReference>
<evidence type="ECO:0000256" key="9">
    <source>
        <dbReference type="PIRSR" id="PIRSR602481-2"/>
    </source>
</evidence>
<sequence length="152" mass="17847">MRKFIAEVSEKLRSHEHKLTSRRECILCILLENKDKHLSAEEVYNLVKQKSPDMGLATVYRTLELFCEFNIIHAMDFGDGRKRYEFGDDSGDGHHHHHLICEKCNKIIEVNEDLLEELENRITNDYQFSISNHHLKIFGICKECMAKSNNKQ</sequence>
<evidence type="ECO:0000313" key="11">
    <source>
        <dbReference type="Proteomes" id="UP000002217"/>
    </source>
</evidence>
<dbReference type="CDD" id="cd07153">
    <property type="entry name" value="Fur_like"/>
    <property type="match status" value="1"/>
</dbReference>
<keyword evidence="5" id="KW-0805">Transcription regulation</keyword>
<dbReference type="SUPFAM" id="SSF46785">
    <property type="entry name" value="Winged helix' DNA-binding domain"/>
    <property type="match status" value="1"/>
</dbReference>
<keyword evidence="11" id="KW-1185">Reference proteome</keyword>
<dbReference type="EMBL" id="CP001720">
    <property type="protein sequence ID" value="ACV61892.1"/>
    <property type="molecule type" value="Genomic_DNA"/>
</dbReference>
<feature type="binding site" evidence="8">
    <location>
        <position position="101"/>
    </location>
    <ligand>
        <name>Zn(2+)</name>
        <dbReference type="ChEBI" id="CHEBI:29105"/>
    </ligand>
</feature>
<feature type="binding site" evidence="8">
    <location>
        <position position="104"/>
    </location>
    <ligand>
        <name>Zn(2+)</name>
        <dbReference type="ChEBI" id="CHEBI:29105"/>
    </ligand>
</feature>
<evidence type="ECO:0000256" key="7">
    <source>
        <dbReference type="ARBA" id="ARBA00023163"/>
    </source>
</evidence>
<accession>C8W3C5</accession>
<gene>
    <name evidence="10" type="ordered locus">Dtox_1006</name>
</gene>
<evidence type="ECO:0000256" key="5">
    <source>
        <dbReference type="ARBA" id="ARBA00023015"/>
    </source>
</evidence>
<dbReference type="Proteomes" id="UP000002217">
    <property type="component" value="Chromosome"/>
</dbReference>
<dbReference type="FunFam" id="1.10.10.10:FF:000051">
    <property type="entry name" value="Fur family transcriptional regulator"/>
    <property type="match status" value="1"/>
</dbReference>
<dbReference type="KEGG" id="dae:Dtox_1006"/>
<keyword evidence="2" id="KW-0678">Repressor</keyword>
<evidence type="ECO:0000256" key="2">
    <source>
        <dbReference type="ARBA" id="ARBA00022491"/>
    </source>
</evidence>
<evidence type="ECO:0000256" key="4">
    <source>
        <dbReference type="ARBA" id="ARBA00022833"/>
    </source>
</evidence>
<dbReference type="InterPro" id="IPR036388">
    <property type="entry name" value="WH-like_DNA-bd_sf"/>
</dbReference>
<dbReference type="RefSeq" id="WP_015756607.1">
    <property type="nucleotide sequence ID" value="NC_013216.1"/>
</dbReference>
<keyword evidence="7" id="KW-0804">Transcription</keyword>
<dbReference type="OrthoDB" id="8659436at2"/>
<keyword evidence="3 8" id="KW-0479">Metal-binding</keyword>
<organism evidence="10 11">
    <name type="scientific">Desulfofarcimen acetoxidans (strain ATCC 49208 / DSM 771 / KCTC 5769 / VKM B-1644 / 5575)</name>
    <name type="common">Desulfotomaculum acetoxidans</name>
    <dbReference type="NCBI Taxonomy" id="485916"/>
    <lineage>
        <taxon>Bacteria</taxon>
        <taxon>Bacillati</taxon>
        <taxon>Bacillota</taxon>
        <taxon>Clostridia</taxon>
        <taxon>Eubacteriales</taxon>
        <taxon>Peptococcaceae</taxon>
        <taxon>Desulfofarcimen</taxon>
    </lineage>
</organism>
<evidence type="ECO:0000256" key="3">
    <source>
        <dbReference type="ARBA" id="ARBA00022723"/>
    </source>
</evidence>
<dbReference type="HOGENOM" id="CLU_096072_3_1_9"/>
<evidence type="ECO:0000256" key="8">
    <source>
        <dbReference type="PIRSR" id="PIRSR602481-1"/>
    </source>
</evidence>
<dbReference type="GO" id="GO:0045892">
    <property type="term" value="P:negative regulation of DNA-templated transcription"/>
    <property type="evidence" value="ECO:0007669"/>
    <property type="project" value="TreeGrafter"/>
</dbReference>
<dbReference type="InterPro" id="IPR043135">
    <property type="entry name" value="Fur_C"/>
</dbReference>
<comment type="cofactor">
    <cofactor evidence="9">
        <name>Mn(2+)</name>
        <dbReference type="ChEBI" id="CHEBI:29035"/>
    </cofactor>
    <cofactor evidence="9">
        <name>Fe(2+)</name>
        <dbReference type="ChEBI" id="CHEBI:29033"/>
    </cofactor>
    <text evidence="9">Binds 1 Mn(2+) or Fe(2+) ion per subunit.</text>
</comment>
<keyword evidence="6" id="KW-0238">DNA-binding</keyword>
<keyword evidence="9" id="KW-0408">Iron</keyword>
<dbReference type="eggNOG" id="COG0735">
    <property type="taxonomic scope" value="Bacteria"/>
</dbReference>
<evidence type="ECO:0000313" key="10">
    <source>
        <dbReference type="EMBL" id="ACV61892.1"/>
    </source>
</evidence>
<proteinExistence type="inferred from homology"/>
<feature type="binding site" evidence="8">
    <location>
        <position position="144"/>
    </location>
    <ligand>
        <name>Zn(2+)</name>
        <dbReference type="ChEBI" id="CHEBI:29105"/>
    </ligand>
</feature>
<dbReference type="Gene3D" id="3.30.1490.190">
    <property type="match status" value="1"/>
</dbReference>